<evidence type="ECO:0000313" key="4">
    <source>
        <dbReference type="Proteomes" id="UP001140206"/>
    </source>
</evidence>
<dbReference type="EMBL" id="JAMFTS010000004">
    <property type="protein sequence ID" value="KAJ4759057.1"/>
    <property type="molecule type" value="Genomic_DNA"/>
</dbReference>
<feature type="compositionally biased region" description="Polar residues" evidence="1">
    <location>
        <begin position="1"/>
        <end position="12"/>
    </location>
</feature>
<protein>
    <submittedName>
        <fullName evidence="3">Tripartite motif-containing protein 29</fullName>
    </submittedName>
</protein>
<comment type="caution">
    <text evidence="3">The sequence shown here is derived from an EMBL/GenBank/DDBJ whole genome shotgun (WGS) entry which is preliminary data.</text>
</comment>
<sequence length="261" mass="29531">METESLHPQPSISDEESDDGSDSFSFDTRQLIGAEAENMETLPEVEGLCISGEARLGHTIQVVGFGTNGTVRCDFAWLRFYDDGSRCYIAGEEKAEHLVTADDVDSYLAVDVIPIGREEQMGDLVRIFANGHRKITCGNQMQDAVEQSFFNGHESFDVYLVEHDNSSKRVQLKLMKDRFIIKNRKFYTVVEQKFLPDMTITIPTESTTGFEIHCSGKIQSLLLEADTSTLRDLIVLIMRSFLLRATHTPKENKRTNRCCLF</sequence>
<dbReference type="GO" id="GO:0005886">
    <property type="term" value="C:plasma membrane"/>
    <property type="evidence" value="ECO:0007669"/>
    <property type="project" value="TreeGrafter"/>
</dbReference>
<proteinExistence type="predicted"/>
<feature type="domain" description="AIR9-like A9" evidence="2">
    <location>
        <begin position="45"/>
        <end position="126"/>
    </location>
</feature>
<dbReference type="AlphaFoldDB" id="A0AAV8CX26"/>
<accession>A0AAV8CX26</accession>
<dbReference type="PANTHER" id="PTHR31149">
    <property type="entry name" value="EXPRESSED PROTEIN"/>
    <property type="match status" value="1"/>
</dbReference>
<evidence type="ECO:0000313" key="3">
    <source>
        <dbReference type="EMBL" id="KAJ4759057.1"/>
    </source>
</evidence>
<reference evidence="3" key="1">
    <citation type="submission" date="2022-08" db="EMBL/GenBank/DDBJ databases">
        <authorList>
            <person name="Marques A."/>
        </authorList>
    </citation>
    <scope>NUCLEOTIDE SEQUENCE</scope>
    <source>
        <strain evidence="3">RhyPub2mFocal</strain>
        <tissue evidence="3">Leaves</tissue>
    </source>
</reference>
<dbReference type="PANTHER" id="PTHR31149:SF10">
    <property type="entry name" value="OS05G0100900 PROTEIN"/>
    <property type="match status" value="1"/>
</dbReference>
<keyword evidence="4" id="KW-1185">Reference proteome</keyword>
<dbReference type="InterPro" id="IPR056284">
    <property type="entry name" value="AIR9-like_A9"/>
</dbReference>
<feature type="region of interest" description="Disordered" evidence="1">
    <location>
        <begin position="1"/>
        <end position="25"/>
    </location>
</feature>
<evidence type="ECO:0000256" key="1">
    <source>
        <dbReference type="SAM" id="MobiDB-lite"/>
    </source>
</evidence>
<evidence type="ECO:0000259" key="2">
    <source>
        <dbReference type="Pfam" id="PF23197"/>
    </source>
</evidence>
<dbReference type="Pfam" id="PF23197">
    <property type="entry name" value="IG_AIR9"/>
    <property type="match status" value="1"/>
</dbReference>
<name>A0AAV8CX26_9POAL</name>
<organism evidence="3 4">
    <name type="scientific">Rhynchospora pubera</name>
    <dbReference type="NCBI Taxonomy" id="906938"/>
    <lineage>
        <taxon>Eukaryota</taxon>
        <taxon>Viridiplantae</taxon>
        <taxon>Streptophyta</taxon>
        <taxon>Embryophyta</taxon>
        <taxon>Tracheophyta</taxon>
        <taxon>Spermatophyta</taxon>
        <taxon>Magnoliopsida</taxon>
        <taxon>Liliopsida</taxon>
        <taxon>Poales</taxon>
        <taxon>Cyperaceae</taxon>
        <taxon>Cyperoideae</taxon>
        <taxon>Rhynchosporeae</taxon>
        <taxon>Rhynchospora</taxon>
    </lineage>
</organism>
<gene>
    <name evidence="3" type="ORF">LUZ62_069432</name>
</gene>
<dbReference type="Gene3D" id="2.60.40.2700">
    <property type="match status" value="1"/>
</dbReference>
<dbReference type="Proteomes" id="UP001140206">
    <property type="component" value="Chromosome 4"/>
</dbReference>